<name>F2NTE8_TRES6</name>
<keyword evidence="2" id="KW-1185">Reference proteome</keyword>
<protein>
    <submittedName>
        <fullName evidence="1">Uncharacterized protein</fullName>
    </submittedName>
</protein>
<reference evidence="2" key="2">
    <citation type="submission" date="2011-04" db="EMBL/GenBank/DDBJ databases">
        <title>The complete genome of chromosome of Treponema succinifaciens DSM 2489.</title>
        <authorList>
            <person name="Lucas S."/>
            <person name="Copeland A."/>
            <person name="Lapidus A."/>
            <person name="Bruce D."/>
            <person name="Goodwin L."/>
            <person name="Pitluck S."/>
            <person name="Peters L."/>
            <person name="Kyrpides N."/>
            <person name="Mavromatis K."/>
            <person name="Ivanova N."/>
            <person name="Ovchinnikova G."/>
            <person name="Teshima H."/>
            <person name="Detter J.C."/>
            <person name="Tapia R."/>
            <person name="Han C."/>
            <person name="Land M."/>
            <person name="Hauser L."/>
            <person name="Markowitz V."/>
            <person name="Cheng J.-F."/>
            <person name="Hugenholtz P."/>
            <person name="Woyke T."/>
            <person name="Wu D."/>
            <person name="Gronow S."/>
            <person name="Wellnitz S."/>
            <person name="Brambilla E."/>
            <person name="Klenk H.-P."/>
            <person name="Eisen J.A."/>
        </authorList>
    </citation>
    <scope>NUCLEOTIDE SEQUENCE [LARGE SCALE GENOMIC DNA]</scope>
    <source>
        <strain evidence="2">ATCC 33096 / DSM 2489 / 6091</strain>
    </source>
</reference>
<reference evidence="1 2" key="1">
    <citation type="journal article" date="2011" name="Stand. Genomic Sci.">
        <title>Complete genome sequence of Treponema succinifaciens type strain (6091).</title>
        <authorList>
            <person name="Han C."/>
            <person name="Gronow S."/>
            <person name="Teshima H."/>
            <person name="Lapidus A."/>
            <person name="Nolan M."/>
            <person name="Lucas S."/>
            <person name="Hammon N."/>
            <person name="Deshpande S."/>
            <person name="Cheng J.F."/>
            <person name="Zeytun A."/>
            <person name="Tapia R."/>
            <person name="Goodwin L."/>
            <person name="Pitluck S."/>
            <person name="Liolios K."/>
            <person name="Pagani I."/>
            <person name="Ivanova N."/>
            <person name="Mavromatis K."/>
            <person name="Mikhailova N."/>
            <person name="Huntemann M."/>
            <person name="Pati A."/>
            <person name="Chen A."/>
            <person name="Palaniappan K."/>
            <person name="Land M."/>
            <person name="Hauser L."/>
            <person name="Brambilla E.M."/>
            <person name="Rohde M."/>
            <person name="Goker M."/>
            <person name="Woyke T."/>
            <person name="Bristow J."/>
            <person name="Eisen J.A."/>
            <person name="Markowitz V."/>
            <person name="Hugenholtz P."/>
            <person name="Kyrpides N.C."/>
            <person name="Klenk H.P."/>
            <person name="Detter J.C."/>
        </authorList>
    </citation>
    <scope>NUCLEOTIDE SEQUENCE [LARGE SCALE GENOMIC DNA]</scope>
    <source>
        <strain evidence="2">ATCC 33096 / DSM 2489 / 6091</strain>
    </source>
</reference>
<accession>F2NTE8</accession>
<dbReference type="STRING" id="869209.Tresu_1997"/>
<dbReference type="GeneID" id="302999120"/>
<organism evidence="1 2">
    <name type="scientific">Treponema succinifaciens (strain ATCC 33096 / DSM 2489 / 6091)</name>
    <dbReference type="NCBI Taxonomy" id="869209"/>
    <lineage>
        <taxon>Bacteria</taxon>
        <taxon>Pseudomonadati</taxon>
        <taxon>Spirochaetota</taxon>
        <taxon>Spirochaetia</taxon>
        <taxon>Spirochaetales</taxon>
        <taxon>Treponemataceae</taxon>
        <taxon>Treponema</taxon>
    </lineage>
</organism>
<dbReference type="Proteomes" id="UP000006852">
    <property type="component" value="Chromosome"/>
</dbReference>
<dbReference type="HOGENOM" id="CLU_1626344_0_0_12"/>
<dbReference type="RefSeq" id="WP_013702127.1">
    <property type="nucleotide sequence ID" value="NC_015385.1"/>
</dbReference>
<dbReference type="eggNOG" id="ENOG5031CWD">
    <property type="taxonomic scope" value="Bacteria"/>
</dbReference>
<evidence type="ECO:0000313" key="1">
    <source>
        <dbReference type="EMBL" id="AEB14871.1"/>
    </source>
</evidence>
<dbReference type="EMBL" id="CP002631">
    <property type="protein sequence ID" value="AEB14871.1"/>
    <property type="molecule type" value="Genomic_DNA"/>
</dbReference>
<dbReference type="OrthoDB" id="361824at2"/>
<evidence type="ECO:0000313" key="2">
    <source>
        <dbReference type="Proteomes" id="UP000006852"/>
    </source>
</evidence>
<dbReference type="AlphaFoldDB" id="F2NTE8"/>
<proteinExistence type="predicted"/>
<sequence length="163" mass="19973">MSSEDFKREFNISAKIIYRKWLMDAIEKNEYESFKDCVLNLGIEWHVIRTVKKVKREDFYKNLWDNRKNIQNGTYNWWTGAPSYKSKVCFLINPQYYKLIYDSKNRDAINEENCKPANWQDVVDKYYEKDKKEFLKSEKDVLKIFEIDYYLWNKGKQLRQNKS</sequence>
<gene>
    <name evidence="1" type="ordered locus">Tresu_1997</name>
</gene>
<dbReference type="KEGG" id="tsu:Tresu_1997"/>